<evidence type="ECO:0000259" key="11">
    <source>
        <dbReference type="PROSITE" id="PS50110"/>
    </source>
</evidence>
<dbReference type="PROSITE" id="PS50110">
    <property type="entry name" value="RESPONSE_REGULATORY"/>
    <property type="match status" value="1"/>
</dbReference>
<dbReference type="InterPro" id="IPR015943">
    <property type="entry name" value="WD40/YVTN_repeat-like_dom_sf"/>
</dbReference>
<dbReference type="Proteomes" id="UP000190852">
    <property type="component" value="Unassembled WGS sequence"/>
</dbReference>
<dbReference type="SUPFAM" id="SSF63829">
    <property type="entry name" value="Calcium-dependent phosphotriesterase"/>
    <property type="match status" value="2"/>
</dbReference>
<dbReference type="Gene3D" id="3.30.565.10">
    <property type="entry name" value="Histidine kinase-like ATPase, C-terminal domain"/>
    <property type="match status" value="1"/>
</dbReference>
<protein>
    <recommendedName>
        <fullName evidence="2">histidine kinase</fullName>
        <ecNumber evidence="2">2.7.13.3</ecNumber>
    </recommendedName>
</protein>
<dbReference type="Gene3D" id="2.60.40.10">
    <property type="entry name" value="Immunoglobulins"/>
    <property type="match status" value="1"/>
</dbReference>
<dbReference type="GO" id="GO:0003700">
    <property type="term" value="F:DNA-binding transcription factor activity"/>
    <property type="evidence" value="ECO:0007669"/>
    <property type="project" value="InterPro"/>
</dbReference>
<evidence type="ECO:0000313" key="12">
    <source>
        <dbReference type="EMBL" id="SKB63211.1"/>
    </source>
</evidence>
<dbReference type="InterPro" id="IPR011006">
    <property type="entry name" value="CheY-like_superfamily"/>
</dbReference>
<dbReference type="Pfam" id="PF00072">
    <property type="entry name" value="Response_reg"/>
    <property type="match status" value="1"/>
</dbReference>
<gene>
    <name evidence="12" type="ORF">SAMN05660349_02112</name>
</gene>
<evidence type="ECO:0000256" key="1">
    <source>
        <dbReference type="ARBA" id="ARBA00000085"/>
    </source>
</evidence>
<dbReference type="InterPro" id="IPR003661">
    <property type="entry name" value="HisK_dim/P_dom"/>
</dbReference>
<dbReference type="PANTHER" id="PTHR43547">
    <property type="entry name" value="TWO-COMPONENT HISTIDINE KINASE"/>
    <property type="match status" value="1"/>
</dbReference>
<comment type="catalytic activity">
    <reaction evidence="1">
        <text>ATP + protein L-histidine = ADP + protein N-phospho-L-histidine.</text>
        <dbReference type="EC" id="2.7.13.3"/>
    </reaction>
</comment>
<dbReference type="InterPro" id="IPR036097">
    <property type="entry name" value="HisK_dim/P_sf"/>
</dbReference>
<dbReference type="PROSITE" id="PS01124">
    <property type="entry name" value="HTH_ARAC_FAMILY_2"/>
    <property type="match status" value="1"/>
</dbReference>
<dbReference type="Gene3D" id="1.10.10.60">
    <property type="entry name" value="Homeodomain-like"/>
    <property type="match status" value="1"/>
</dbReference>
<evidence type="ECO:0000256" key="6">
    <source>
        <dbReference type="ARBA" id="ARBA00023163"/>
    </source>
</evidence>
<evidence type="ECO:0000259" key="10">
    <source>
        <dbReference type="PROSITE" id="PS50109"/>
    </source>
</evidence>
<proteinExistence type="predicted"/>
<keyword evidence="13" id="KW-1185">Reference proteome</keyword>
<dbReference type="SUPFAM" id="SSF47384">
    <property type="entry name" value="Homodimeric domain of signal transducing histidine kinase"/>
    <property type="match status" value="1"/>
</dbReference>
<reference evidence="13" key="1">
    <citation type="submission" date="2017-02" db="EMBL/GenBank/DDBJ databases">
        <authorList>
            <person name="Varghese N."/>
            <person name="Submissions S."/>
        </authorList>
    </citation>
    <scope>NUCLEOTIDE SEQUENCE [LARGE SCALE GENOMIC DNA]</scope>
    <source>
        <strain evidence="13">DSM 24967</strain>
    </source>
</reference>
<feature type="domain" description="Histidine kinase" evidence="10">
    <location>
        <begin position="818"/>
        <end position="1031"/>
    </location>
</feature>
<dbReference type="InterPro" id="IPR004358">
    <property type="entry name" value="Sig_transdc_His_kin-like_C"/>
</dbReference>
<evidence type="ECO:0000313" key="13">
    <source>
        <dbReference type="Proteomes" id="UP000190852"/>
    </source>
</evidence>
<keyword evidence="5" id="KW-0238">DNA-binding</keyword>
<dbReference type="InterPro" id="IPR018060">
    <property type="entry name" value="HTH_AraC"/>
</dbReference>
<dbReference type="CDD" id="cd00082">
    <property type="entry name" value="HisKA"/>
    <property type="match status" value="1"/>
</dbReference>
<dbReference type="PROSITE" id="PS50109">
    <property type="entry name" value="HIS_KIN"/>
    <property type="match status" value="1"/>
</dbReference>
<dbReference type="GO" id="GO:0000155">
    <property type="term" value="F:phosphorelay sensor kinase activity"/>
    <property type="evidence" value="ECO:0007669"/>
    <property type="project" value="InterPro"/>
</dbReference>
<feature type="domain" description="HTH araC/xylS-type" evidence="9">
    <location>
        <begin position="1218"/>
        <end position="1317"/>
    </location>
</feature>
<dbReference type="InterPro" id="IPR005467">
    <property type="entry name" value="His_kinase_dom"/>
</dbReference>
<evidence type="ECO:0000256" key="4">
    <source>
        <dbReference type="ARBA" id="ARBA00023015"/>
    </source>
</evidence>
<dbReference type="InterPro" id="IPR001789">
    <property type="entry name" value="Sig_transdc_resp-reg_receiver"/>
</dbReference>
<dbReference type="GO" id="GO:0043565">
    <property type="term" value="F:sequence-specific DNA binding"/>
    <property type="evidence" value="ECO:0007669"/>
    <property type="project" value="InterPro"/>
</dbReference>
<evidence type="ECO:0000256" key="7">
    <source>
        <dbReference type="PROSITE-ProRule" id="PRU00169"/>
    </source>
</evidence>
<dbReference type="Gene3D" id="2.130.10.10">
    <property type="entry name" value="YVTN repeat-like/Quinoprotein amine dehydrogenase"/>
    <property type="match status" value="2"/>
</dbReference>
<dbReference type="EMBL" id="FUYQ01000014">
    <property type="protein sequence ID" value="SKB63211.1"/>
    <property type="molecule type" value="Genomic_DNA"/>
</dbReference>
<feature type="domain" description="Response regulatory" evidence="11">
    <location>
        <begin position="1069"/>
        <end position="1185"/>
    </location>
</feature>
<dbReference type="SMART" id="SM00387">
    <property type="entry name" value="HATPase_c"/>
    <property type="match status" value="1"/>
</dbReference>
<accession>A0A1T5CV56</accession>
<dbReference type="FunFam" id="2.130.10.10:FF:000891">
    <property type="entry name" value="Two-component system sensor histidine kinase/response regulator, hybrid (One-component system)"/>
    <property type="match status" value="1"/>
</dbReference>
<dbReference type="InterPro" id="IPR011123">
    <property type="entry name" value="Y_Y_Y"/>
</dbReference>
<keyword evidence="12" id="KW-0808">Transferase</keyword>
<dbReference type="PANTHER" id="PTHR43547:SF2">
    <property type="entry name" value="HYBRID SIGNAL TRANSDUCTION HISTIDINE KINASE C"/>
    <property type="match status" value="1"/>
</dbReference>
<dbReference type="EC" id="2.7.13.3" evidence="2"/>
<dbReference type="InterPro" id="IPR003594">
    <property type="entry name" value="HATPase_dom"/>
</dbReference>
<keyword evidence="12" id="KW-0418">Kinase</keyword>
<dbReference type="InterPro" id="IPR009057">
    <property type="entry name" value="Homeodomain-like_sf"/>
</dbReference>
<evidence type="ECO:0000256" key="3">
    <source>
        <dbReference type="ARBA" id="ARBA00022553"/>
    </source>
</evidence>
<organism evidence="12 13">
    <name type="scientific">Parabacteroides chartae</name>
    <dbReference type="NCBI Taxonomy" id="1037355"/>
    <lineage>
        <taxon>Bacteria</taxon>
        <taxon>Pseudomonadati</taxon>
        <taxon>Bacteroidota</taxon>
        <taxon>Bacteroidia</taxon>
        <taxon>Bacteroidales</taxon>
        <taxon>Tannerellaceae</taxon>
        <taxon>Parabacteroides</taxon>
    </lineage>
</organism>
<keyword evidence="8" id="KW-0812">Transmembrane</keyword>
<dbReference type="SUPFAM" id="SSF46689">
    <property type="entry name" value="Homeodomain-like"/>
    <property type="match status" value="1"/>
</dbReference>
<dbReference type="SUPFAM" id="SSF52172">
    <property type="entry name" value="CheY-like"/>
    <property type="match status" value="1"/>
</dbReference>
<dbReference type="Pfam" id="PF12833">
    <property type="entry name" value="HTH_18"/>
    <property type="match status" value="1"/>
</dbReference>
<evidence type="ECO:0000256" key="8">
    <source>
        <dbReference type="SAM" id="Phobius"/>
    </source>
</evidence>
<evidence type="ECO:0000259" key="9">
    <source>
        <dbReference type="PROSITE" id="PS01124"/>
    </source>
</evidence>
<dbReference type="Pfam" id="PF02518">
    <property type="entry name" value="HATPase_c"/>
    <property type="match status" value="1"/>
</dbReference>
<dbReference type="PRINTS" id="PR00344">
    <property type="entry name" value="BCTRLSENSOR"/>
</dbReference>
<evidence type="ECO:0000256" key="5">
    <source>
        <dbReference type="ARBA" id="ARBA00023125"/>
    </source>
</evidence>
<feature type="transmembrane region" description="Helical" evidence="8">
    <location>
        <begin position="769"/>
        <end position="790"/>
    </location>
</feature>
<sequence>MYMTTSMYYKRFICFIALFIFFTVSGNAIPEYYFKQISLQEGLSQSTVYCMLKDNKGMIWIGTKFGLNRYNQSEVKSYYNEINNNRSLPGNYIYFIAEDSLKNIWIGTDRGLATYNRETDDFTTVTFEKQRINPQSFVTMHDRILFGESGRLFSFDYKSEKLSMLEATDNPIKNEMINNLALWRSGESEYTGKVIITCKWKGMWLFDLQDQTLKKISSINESNISSSYIDSSDRIWVAPYGQGLNCYSKEGKLIHQFSTSNSGLSNNVVLRMIEKNNQLWIATDGGGLSVLDLNNFSFRVIEHRPGDPYSIPVNSIVSLYNDDEDYMWAGSIRNGLIGIKEIYIKTYKEAPLNTPYGLSDKTVTSLFEDPSGIIWIGTDGGGINRFDSTNKTFKHYPSTYGNKIISLSQYSSNELVCSVFSKGLFLFDKRNGSFRKLEIWNATESNRIFNSGYSVNIALLDKENLLLLADTPYFYNYKSKKVEILPSVNQEVGIWYPQKFHFNETQTHLIAGNSIIEIDNRQKTIRTLITFPDSIRNIEAFCKDDENYFWIGTSNNGLFQINATTKKIKKIQTQLFSGVTSLISDSNGRIWVGTHNSLFAYLPSENKFVAFGESDGVYANEYVNKSTLLTRSGDLFIGGVNGLVQIKNTIPFNDFPEPVISLMSVELDGAICNIEEGENTLSIPWNYSTLSLNVIAQEKDPMRKKIFRYEIIGESHELISSQSNSLTLHTLPSGKYRIMASCLGRDGNWSAPVEVLNLHVKGPWWKSGWFTALYLLFFVTLAYVLFRYSILRKENKLKWKLKEQEQLIYEEKISFLINISHELRTPLTLIYAPLKRMLDKSNLEETVSSQLSSIYKQVHKMKNTINMVLDAHKMDEGQNSLSLKQHDLNNWIVSIADDFRMEYKSSGIELSYDLDPTVGCISFDEVKIEIVLSNLLINALKFSESGTKTIVSTQKKDNSVRISISDEGIGLNNVDPNKLFNRLYQGVHDRSGSGIGLSYAKALVKMHGGFIGAENNLSKGATFFIELPLSLKETQVISNKTGMMNEFIFNSSEDKAPVITDSFELNKYTILIVEDEPDLRNYLKQTLKEYFNQVYVAENGVSALSIIAQKHPDIIASDVMMPQMDGFELCKKIKEDIEISHIPVILLTALSGQESSDLGYKLGADVYISKPFEIDLLVAVAKNIIRGRELTKIRHKETSVVISPIESTYSNADEKFMINLNALINKNLSNSTLDVQFIADNLAMSRASIYNKMKELVGIGIKDYINKIRLTEATHLLVNTDLTIMEIADKTGFSNQQYFSTVFKQAYGTSPSKYRSEQTGMNEKNES</sequence>
<keyword evidence="4" id="KW-0805">Transcription regulation</keyword>
<dbReference type="Pfam" id="PF07495">
    <property type="entry name" value="Y_Y_Y"/>
    <property type="match status" value="1"/>
</dbReference>
<dbReference type="Pfam" id="PF00512">
    <property type="entry name" value="HisKA"/>
    <property type="match status" value="1"/>
</dbReference>
<dbReference type="InterPro" id="IPR018062">
    <property type="entry name" value="HTH_AraC-typ_CS"/>
</dbReference>
<dbReference type="InterPro" id="IPR011110">
    <property type="entry name" value="Reg_prop"/>
</dbReference>
<keyword evidence="3 7" id="KW-0597">Phosphoprotein</keyword>
<dbReference type="InterPro" id="IPR013783">
    <property type="entry name" value="Ig-like_fold"/>
</dbReference>
<dbReference type="SMART" id="SM00342">
    <property type="entry name" value="HTH_ARAC"/>
    <property type="match status" value="1"/>
</dbReference>
<dbReference type="SMART" id="SM00448">
    <property type="entry name" value="REC"/>
    <property type="match status" value="1"/>
</dbReference>
<name>A0A1T5CV56_9BACT</name>
<dbReference type="Pfam" id="PF07494">
    <property type="entry name" value="Reg_prop"/>
    <property type="match status" value="4"/>
</dbReference>
<dbReference type="CDD" id="cd00075">
    <property type="entry name" value="HATPase"/>
    <property type="match status" value="1"/>
</dbReference>
<keyword evidence="6" id="KW-0804">Transcription</keyword>
<dbReference type="Gene3D" id="3.40.50.2300">
    <property type="match status" value="1"/>
</dbReference>
<dbReference type="SMART" id="SM00388">
    <property type="entry name" value="HisKA"/>
    <property type="match status" value="1"/>
</dbReference>
<dbReference type="InterPro" id="IPR036890">
    <property type="entry name" value="HATPase_C_sf"/>
</dbReference>
<dbReference type="RefSeq" id="WP_079683609.1">
    <property type="nucleotide sequence ID" value="NZ_FUYQ01000014.1"/>
</dbReference>
<feature type="modified residue" description="4-aspartylphosphate" evidence="7">
    <location>
        <position position="1118"/>
    </location>
</feature>
<dbReference type="Gene3D" id="1.10.287.130">
    <property type="match status" value="1"/>
</dbReference>
<keyword evidence="8" id="KW-0472">Membrane</keyword>
<keyword evidence="8" id="KW-1133">Transmembrane helix</keyword>
<dbReference type="SUPFAM" id="SSF55874">
    <property type="entry name" value="ATPase domain of HSP90 chaperone/DNA topoisomerase II/histidine kinase"/>
    <property type="match status" value="1"/>
</dbReference>
<evidence type="ECO:0000256" key="2">
    <source>
        <dbReference type="ARBA" id="ARBA00012438"/>
    </source>
</evidence>
<dbReference type="PROSITE" id="PS00041">
    <property type="entry name" value="HTH_ARAC_FAMILY_1"/>
    <property type="match status" value="1"/>
</dbReference>